<dbReference type="InterPro" id="IPR036909">
    <property type="entry name" value="Cyt_c-like_dom_sf"/>
</dbReference>
<keyword evidence="5 6" id="KW-0408">Iron</keyword>
<dbReference type="STRING" id="364032.SAMN05443662_0395"/>
<proteinExistence type="predicted"/>
<evidence type="ECO:0000256" key="4">
    <source>
        <dbReference type="ARBA" id="ARBA00022982"/>
    </source>
</evidence>
<dbReference type="InterPro" id="IPR050597">
    <property type="entry name" value="Cytochrome_c_Oxidase_Subunit"/>
</dbReference>
<keyword evidence="4" id="KW-0249">Electron transport</keyword>
<keyword evidence="3 6" id="KW-0479">Metal-binding</keyword>
<keyword evidence="2 6" id="KW-0349">Heme</keyword>
<keyword evidence="7" id="KW-0732">Signal</keyword>
<dbReference type="GO" id="GO:0009055">
    <property type="term" value="F:electron transfer activity"/>
    <property type="evidence" value="ECO:0007669"/>
    <property type="project" value="InterPro"/>
</dbReference>
<evidence type="ECO:0000259" key="8">
    <source>
        <dbReference type="PROSITE" id="PS51007"/>
    </source>
</evidence>
<evidence type="ECO:0000313" key="9">
    <source>
        <dbReference type="EMBL" id="SIN73918.1"/>
    </source>
</evidence>
<feature type="domain" description="Cytochrome c" evidence="8">
    <location>
        <begin position="21"/>
        <end position="105"/>
    </location>
</feature>
<dbReference type="Proteomes" id="UP000198461">
    <property type="component" value="Unassembled WGS sequence"/>
</dbReference>
<dbReference type="RefSeq" id="WP_234947281.1">
    <property type="nucleotide sequence ID" value="NZ_FSRE01000001.1"/>
</dbReference>
<feature type="signal peptide" evidence="7">
    <location>
        <begin position="1"/>
        <end position="25"/>
    </location>
</feature>
<keyword evidence="10" id="KW-1185">Reference proteome</keyword>
<evidence type="ECO:0000256" key="6">
    <source>
        <dbReference type="PROSITE-ProRule" id="PRU00433"/>
    </source>
</evidence>
<name>A0A1N6DSY2_9GAMM</name>
<keyword evidence="1" id="KW-0813">Transport</keyword>
<dbReference type="PANTHER" id="PTHR33751:SF9">
    <property type="entry name" value="CYTOCHROME C4"/>
    <property type="match status" value="1"/>
</dbReference>
<dbReference type="SUPFAM" id="SSF46626">
    <property type="entry name" value="Cytochrome c"/>
    <property type="match status" value="1"/>
</dbReference>
<gene>
    <name evidence="9" type="ORF">SAMN05443662_0395</name>
</gene>
<sequence length="105" mass="11261">MKQPVNKTLWLSSAFALLLPASAMADINMFARTTGDTCFACHGPNGKGVPGGSIPPIAGKDAGYLAQTMKDFRSGKRPSTIMQRHAKGYTDAEIETIAQYLSQIK</sequence>
<dbReference type="GO" id="GO:0046872">
    <property type="term" value="F:metal ion binding"/>
    <property type="evidence" value="ECO:0007669"/>
    <property type="project" value="UniProtKB-KW"/>
</dbReference>
<organism evidence="9 10">
    <name type="scientific">Sulfurivirga caldicuralii</name>
    <dbReference type="NCBI Taxonomy" id="364032"/>
    <lineage>
        <taxon>Bacteria</taxon>
        <taxon>Pseudomonadati</taxon>
        <taxon>Pseudomonadota</taxon>
        <taxon>Gammaproteobacteria</taxon>
        <taxon>Thiotrichales</taxon>
        <taxon>Piscirickettsiaceae</taxon>
        <taxon>Sulfurivirga</taxon>
    </lineage>
</organism>
<evidence type="ECO:0000256" key="5">
    <source>
        <dbReference type="ARBA" id="ARBA00023004"/>
    </source>
</evidence>
<dbReference type="EMBL" id="FSRE01000001">
    <property type="protein sequence ID" value="SIN73918.1"/>
    <property type="molecule type" value="Genomic_DNA"/>
</dbReference>
<evidence type="ECO:0000256" key="7">
    <source>
        <dbReference type="SAM" id="SignalP"/>
    </source>
</evidence>
<dbReference type="GO" id="GO:0020037">
    <property type="term" value="F:heme binding"/>
    <property type="evidence" value="ECO:0007669"/>
    <property type="project" value="InterPro"/>
</dbReference>
<evidence type="ECO:0000256" key="3">
    <source>
        <dbReference type="ARBA" id="ARBA00022723"/>
    </source>
</evidence>
<dbReference type="Pfam" id="PF00034">
    <property type="entry name" value="Cytochrom_C"/>
    <property type="match status" value="1"/>
</dbReference>
<feature type="chain" id="PRO_5009935491" evidence="7">
    <location>
        <begin position="26"/>
        <end position="105"/>
    </location>
</feature>
<dbReference type="InterPro" id="IPR009056">
    <property type="entry name" value="Cyt_c-like_dom"/>
</dbReference>
<accession>A0A1N6DSY2</accession>
<protein>
    <submittedName>
        <fullName evidence="9">Cytochrome c553</fullName>
    </submittedName>
</protein>
<dbReference type="AlphaFoldDB" id="A0A1N6DSY2"/>
<evidence type="ECO:0000313" key="10">
    <source>
        <dbReference type="Proteomes" id="UP000198461"/>
    </source>
</evidence>
<evidence type="ECO:0000256" key="2">
    <source>
        <dbReference type="ARBA" id="ARBA00022617"/>
    </source>
</evidence>
<dbReference type="PROSITE" id="PS51007">
    <property type="entry name" value="CYTC"/>
    <property type="match status" value="1"/>
</dbReference>
<dbReference type="Gene3D" id="1.10.760.10">
    <property type="entry name" value="Cytochrome c-like domain"/>
    <property type="match status" value="1"/>
</dbReference>
<dbReference type="PANTHER" id="PTHR33751">
    <property type="entry name" value="CBB3-TYPE CYTOCHROME C OXIDASE SUBUNIT FIXP"/>
    <property type="match status" value="1"/>
</dbReference>
<reference evidence="9 10" key="1">
    <citation type="submission" date="2016-11" db="EMBL/GenBank/DDBJ databases">
        <authorList>
            <person name="Jaros S."/>
            <person name="Januszkiewicz K."/>
            <person name="Wedrychowicz H."/>
        </authorList>
    </citation>
    <scope>NUCLEOTIDE SEQUENCE [LARGE SCALE GENOMIC DNA]</scope>
    <source>
        <strain evidence="9 10">DSM 17737</strain>
    </source>
</reference>
<evidence type="ECO:0000256" key="1">
    <source>
        <dbReference type="ARBA" id="ARBA00022448"/>
    </source>
</evidence>